<protein>
    <submittedName>
        <fullName evidence="1">Uncharacterized protein</fullName>
    </submittedName>
</protein>
<accession>A0A517MQ34</accession>
<organism evidence="1 2">
    <name type="scientific">Adhaeretor mobilis</name>
    <dbReference type="NCBI Taxonomy" id="1930276"/>
    <lineage>
        <taxon>Bacteria</taxon>
        <taxon>Pseudomonadati</taxon>
        <taxon>Planctomycetota</taxon>
        <taxon>Planctomycetia</taxon>
        <taxon>Pirellulales</taxon>
        <taxon>Lacipirellulaceae</taxon>
        <taxon>Adhaeretor</taxon>
    </lineage>
</organism>
<dbReference type="KEGG" id="amob:HG15A2_02480"/>
<dbReference type="Proteomes" id="UP000319852">
    <property type="component" value="Chromosome"/>
</dbReference>
<gene>
    <name evidence="1" type="ORF">HG15A2_02480</name>
</gene>
<dbReference type="AlphaFoldDB" id="A0A517MQ34"/>
<evidence type="ECO:0000313" key="2">
    <source>
        <dbReference type="Proteomes" id="UP000319852"/>
    </source>
</evidence>
<keyword evidence="2" id="KW-1185">Reference proteome</keyword>
<proteinExistence type="predicted"/>
<sequence length="598" mass="65171">MVDRTIGIHSTCPPNRRNLAAFTLGVFFFVVALLGKANAGGGPEGVFLVVNSKSNDSITVANHYISLRDIPANNVFYLPWNPRSKITSPKRFRTEILQPIIEEINARHLGGQIDQIVYSVHFPFAVDYRAELKAKEIKTPSSLRAWTSLTGATYLYQFTLGEHIELFGLNTNFYCPPLETSLKRSRAFNGQSHWKQGGISDPKEGMQYLLSTALGVTYGDGNTVDEIVSYLKRAKQSDYTRPQASVCYMTNGDIRSRVRSRTFESAVAELRKLGVEASIIKGKVPSGKQNVIGLTLGTPKPILTGSVGLAPGALVDNLTSFGGAFHLSTKKRGQTLLTHYLRNGAAGASGTVIEPTANPNKFPNAALHVHYARGCSLAESFYQSISGPFQLIVVGDPLCQPWAKPKTLAMKEKLPRVVSGKVRLLPEVIPASLDARNSAKENGTGSNAGANPMLGYEIYLDGDRLGAIPPGEEFDWDTTQAADGYHRLVVVGVEKSDVLTQSRWSKDLLVSNAREAIELHLPGGDQYRSEEELELKIESTLQEVAIVTHNGQELGRLPNGTGRLRVPAEKLGKGPVTLQVHTEGNPGVRSRPVLLEIH</sequence>
<reference evidence="1 2" key="1">
    <citation type="submission" date="2019-02" db="EMBL/GenBank/DDBJ databases">
        <title>Deep-cultivation of Planctomycetes and their phenomic and genomic characterization uncovers novel biology.</title>
        <authorList>
            <person name="Wiegand S."/>
            <person name="Jogler M."/>
            <person name="Boedeker C."/>
            <person name="Pinto D."/>
            <person name="Vollmers J."/>
            <person name="Rivas-Marin E."/>
            <person name="Kohn T."/>
            <person name="Peeters S.H."/>
            <person name="Heuer A."/>
            <person name="Rast P."/>
            <person name="Oberbeckmann S."/>
            <person name="Bunk B."/>
            <person name="Jeske O."/>
            <person name="Meyerdierks A."/>
            <person name="Storesund J.E."/>
            <person name="Kallscheuer N."/>
            <person name="Luecker S."/>
            <person name="Lage O.M."/>
            <person name="Pohl T."/>
            <person name="Merkel B.J."/>
            <person name="Hornburger P."/>
            <person name="Mueller R.-W."/>
            <person name="Bruemmer F."/>
            <person name="Labrenz M."/>
            <person name="Spormann A.M."/>
            <person name="Op den Camp H."/>
            <person name="Overmann J."/>
            <person name="Amann R."/>
            <person name="Jetten M.S.M."/>
            <person name="Mascher T."/>
            <person name="Medema M.H."/>
            <person name="Devos D.P."/>
            <person name="Kaster A.-K."/>
            <person name="Ovreas L."/>
            <person name="Rohde M."/>
            <person name="Galperin M.Y."/>
            <person name="Jogler C."/>
        </authorList>
    </citation>
    <scope>NUCLEOTIDE SEQUENCE [LARGE SCALE GENOMIC DNA]</scope>
    <source>
        <strain evidence="1 2">HG15A2</strain>
    </source>
</reference>
<evidence type="ECO:0000313" key="1">
    <source>
        <dbReference type="EMBL" id="QDS96989.1"/>
    </source>
</evidence>
<dbReference type="EMBL" id="CP036263">
    <property type="protein sequence ID" value="QDS96989.1"/>
    <property type="molecule type" value="Genomic_DNA"/>
</dbReference>
<name>A0A517MQ34_9BACT</name>
<dbReference type="RefSeq" id="WP_218932245.1">
    <property type="nucleotide sequence ID" value="NZ_CP036263.1"/>
</dbReference>